<name>A0A8S1PWD9_PARPR</name>
<dbReference type="OMA" id="SHQVETF"/>
<comment type="caution">
    <text evidence="1">The sequence shown here is derived from an EMBL/GenBank/DDBJ whole genome shotgun (WGS) entry which is preliminary data.</text>
</comment>
<evidence type="ECO:0000313" key="1">
    <source>
        <dbReference type="EMBL" id="CAD8107587.1"/>
    </source>
</evidence>
<gene>
    <name evidence="1" type="ORF">PPRIM_AZ9-3.1.T1340059</name>
</gene>
<proteinExistence type="predicted"/>
<dbReference type="AlphaFoldDB" id="A0A8S1PWD9"/>
<protein>
    <submittedName>
        <fullName evidence="1">Uncharacterized protein</fullName>
    </submittedName>
</protein>
<organism evidence="1 2">
    <name type="scientific">Paramecium primaurelia</name>
    <dbReference type="NCBI Taxonomy" id="5886"/>
    <lineage>
        <taxon>Eukaryota</taxon>
        <taxon>Sar</taxon>
        <taxon>Alveolata</taxon>
        <taxon>Ciliophora</taxon>
        <taxon>Intramacronucleata</taxon>
        <taxon>Oligohymenophorea</taxon>
        <taxon>Peniculida</taxon>
        <taxon>Parameciidae</taxon>
        <taxon>Paramecium</taxon>
    </lineage>
</organism>
<dbReference type="Proteomes" id="UP000688137">
    <property type="component" value="Unassembled WGS sequence"/>
</dbReference>
<accession>A0A8S1PWD9</accession>
<evidence type="ECO:0000313" key="2">
    <source>
        <dbReference type="Proteomes" id="UP000688137"/>
    </source>
</evidence>
<keyword evidence="2" id="KW-1185">Reference proteome</keyword>
<reference evidence="1" key="1">
    <citation type="submission" date="2021-01" db="EMBL/GenBank/DDBJ databases">
        <authorList>
            <consortium name="Genoscope - CEA"/>
            <person name="William W."/>
        </authorList>
    </citation>
    <scope>NUCLEOTIDE SEQUENCE</scope>
</reference>
<dbReference type="EMBL" id="CAJJDM010000137">
    <property type="protein sequence ID" value="CAD8107587.1"/>
    <property type="molecule type" value="Genomic_DNA"/>
</dbReference>
<sequence>MDKETKNADEITQQLNCIAQKFQEENIQFTYKFMGEWVPQETENVSVTIDTQKLNFHIKGKDPYGTWNQMGLITISKSNQVETFSRKLYDDSYLHGGDVLIYYGQYDNSIQTFSGHWYYLEGQQKGEWSLKFQIQ</sequence>